<keyword evidence="6" id="KW-1185">Reference proteome</keyword>
<evidence type="ECO:0000256" key="1">
    <source>
        <dbReference type="ARBA" id="ARBA00004196"/>
    </source>
</evidence>
<comment type="subcellular location">
    <subcellularLocation>
        <location evidence="1">Cell envelope</location>
    </subcellularLocation>
</comment>
<dbReference type="CDD" id="cd13585">
    <property type="entry name" value="PBP2_TMBP_like"/>
    <property type="match status" value="1"/>
</dbReference>
<sequence>MSDTFSAFPYLFSARTNRRKFLSRSLVLGASLAGLGTALQACGSSSAAGPAALKWSTWAGATSAKRFQTFTNQYNTGHKANVKFVPIPSYDDYLPKILSELNANIAPDVFYAADEHIIKLIQNQTIEELTPLMTKSGSIVKPDDYFPGMWGAAKTHSGKIYGLPVDCNPIVMWYNKKVLQQAGITEMPSELYAQGKWNRDIFQQMVDKIAATKKRGYILDNDSMLYHYSWVVNNGGTVYDNDGYGNFVADQDTKAVEAFQWLADNVRAKKFAYAAALPSNQGEDLMFIANQVGFLSIGRYYLSEFKEARAKGLDYDIVPMPATDGKSKPTGMFLAYIVLNKRSKNPDAAYEFLSTYVSKDGEEERLKDDGNAVPSVKGADQVVLGGNDPAHAQYLIDARNNGFATYASEMGTPGLSADIVSAFDPVFLKGADVKTTLGKVATMVNTRIKQAQSLLQ</sequence>
<dbReference type="PANTHER" id="PTHR43649:SF31">
    <property type="entry name" value="SN-GLYCEROL-3-PHOSPHATE-BINDING PERIPLASMIC PROTEIN UGPB"/>
    <property type="match status" value="1"/>
</dbReference>
<dbReference type="PROSITE" id="PS51318">
    <property type="entry name" value="TAT"/>
    <property type="match status" value="1"/>
</dbReference>
<dbReference type="Pfam" id="PF01547">
    <property type="entry name" value="SBP_bac_1"/>
    <property type="match status" value="1"/>
</dbReference>
<dbReference type="PANTHER" id="PTHR43649">
    <property type="entry name" value="ARABINOSE-BINDING PROTEIN-RELATED"/>
    <property type="match status" value="1"/>
</dbReference>
<reference evidence="5 6" key="1">
    <citation type="submission" date="2019-01" db="EMBL/GenBank/DDBJ databases">
        <title>Ktedonosporobacter rubrisoli SCAWS-G2.</title>
        <authorList>
            <person name="Huang Y."/>
            <person name="Yan B."/>
        </authorList>
    </citation>
    <scope>NUCLEOTIDE SEQUENCE [LARGE SCALE GENOMIC DNA]</scope>
    <source>
        <strain evidence="5 6">SCAWS-G2</strain>
    </source>
</reference>
<evidence type="ECO:0000256" key="4">
    <source>
        <dbReference type="ARBA" id="ARBA00022729"/>
    </source>
</evidence>
<dbReference type="InterPro" id="IPR006059">
    <property type="entry name" value="SBP"/>
</dbReference>
<dbReference type="RefSeq" id="WP_129885113.1">
    <property type="nucleotide sequence ID" value="NZ_CP035758.1"/>
</dbReference>
<dbReference type="InterPro" id="IPR050490">
    <property type="entry name" value="Bact_solute-bd_prot1"/>
</dbReference>
<organism evidence="5 6">
    <name type="scientific">Ktedonosporobacter rubrisoli</name>
    <dbReference type="NCBI Taxonomy" id="2509675"/>
    <lineage>
        <taxon>Bacteria</taxon>
        <taxon>Bacillati</taxon>
        <taxon>Chloroflexota</taxon>
        <taxon>Ktedonobacteria</taxon>
        <taxon>Ktedonobacterales</taxon>
        <taxon>Ktedonosporobacteraceae</taxon>
        <taxon>Ktedonosporobacter</taxon>
    </lineage>
</organism>
<keyword evidence="4" id="KW-0732">Signal</keyword>
<gene>
    <name evidence="5" type="ORF">EPA93_00290</name>
</gene>
<dbReference type="SUPFAM" id="SSF53850">
    <property type="entry name" value="Periplasmic binding protein-like II"/>
    <property type="match status" value="1"/>
</dbReference>
<name>A0A4P6JHL9_KTERU</name>
<dbReference type="Gene3D" id="3.40.190.10">
    <property type="entry name" value="Periplasmic binding protein-like II"/>
    <property type="match status" value="1"/>
</dbReference>
<dbReference type="GO" id="GO:0030313">
    <property type="term" value="C:cell envelope"/>
    <property type="evidence" value="ECO:0007669"/>
    <property type="project" value="UniProtKB-SubCell"/>
</dbReference>
<dbReference type="KEGG" id="kbs:EPA93_00290"/>
<comment type="similarity">
    <text evidence="2">Belongs to the bacterial solute-binding protein 1 family.</text>
</comment>
<dbReference type="Proteomes" id="UP000290365">
    <property type="component" value="Chromosome"/>
</dbReference>
<evidence type="ECO:0000256" key="2">
    <source>
        <dbReference type="ARBA" id="ARBA00008520"/>
    </source>
</evidence>
<accession>A0A4P6JHL9</accession>
<evidence type="ECO:0000313" key="6">
    <source>
        <dbReference type="Proteomes" id="UP000290365"/>
    </source>
</evidence>
<dbReference type="AlphaFoldDB" id="A0A4P6JHL9"/>
<evidence type="ECO:0000313" key="5">
    <source>
        <dbReference type="EMBL" id="QBD74514.1"/>
    </source>
</evidence>
<evidence type="ECO:0000256" key="3">
    <source>
        <dbReference type="ARBA" id="ARBA00022448"/>
    </source>
</evidence>
<protein>
    <submittedName>
        <fullName evidence="5">Sugar ABC transporter substrate-binding protein</fullName>
    </submittedName>
</protein>
<proteinExistence type="inferred from homology"/>
<keyword evidence="3" id="KW-0813">Transport</keyword>
<dbReference type="EMBL" id="CP035758">
    <property type="protein sequence ID" value="QBD74514.1"/>
    <property type="molecule type" value="Genomic_DNA"/>
</dbReference>
<dbReference type="InterPro" id="IPR006311">
    <property type="entry name" value="TAT_signal"/>
</dbReference>
<dbReference type="OrthoDB" id="9782846at2"/>